<gene>
    <name evidence="1" type="ORF">GUH15_14560</name>
</gene>
<proteinExistence type="predicted"/>
<evidence type="ECO:0000313" key="2">
    <source>
        <dbReference type="Proteomes" id="UP000653002"/>
    </source>
</evidence>
<dbReference type="AlphaFoldDB" id="A0A8I0L7M4"/>
<organism evidence="1 2">
    <name type="scientific">Xanthomonas citri pv. citri</name>
    <dbReference type="NCBI Taxonomy" id="611301"/>
    <lineage>
        <taxon>Bacteria</taxon>
        <taxon>Pseudomonadati</taxon>
        <taxon>Pseudomonadota</taxon>
        <taxon>Gammaproteobacteria</taxon>
        <taxon>Lysobacterales</taxon>
        <taxon>Lysobacteraceae</taxon>
        <taxon>Xanthomonas</taxon>
    </lineage>
</organism>
<reference evidence="1" key="1">
    <citation type="submission" date="2020-01" db="EMBL/GenBank/DDBJ databases">
        <authorList>
            <person name="Richard D."/>
        </authorList>
    </citation>
    <scope>NUCLEOTIDE SEQUENCE</scope>
    <source>
        <strain evidence="1">JP541</strain>
    </source>
</reference>
<name>A0A8I0L7M4_XANCI</name>
<dbReference type="Proteomes" id="UP000653002">
    <property type="component" value="Unassembled WGS sequence"/>
</dbReference>
<dbReference type="EMBL" id="JAABFR010001187">
    <property type="protein sequence ID" value="MBD4337256.1"/>
    <property type="molecule type" value="Genomic_DNA"/>
</dbReference>
<evidence type="ECO:0000313" key="1">
    <source>
        <dbReference type="EMBL" id="MBD4337256.1"/>
    </source>
</evidence>
<feature type="non-terminal residue" evidence="1">
    <location>
        <position position="85"/>
    </location>
</feature>
<dbReference type="SUPFAM" id="SSF53850">
    <property type="entry name" value="Periplasmic binding protein-like II"/>
    <property type="match status" value="1"/>
</dbReference>
<comment type="caution">
    <text evidence="1">The sequence shown here is derived from an EMBL/GenBank/DDBJ whole genome shotgun (WGS) entry which is preliminary data.</text>
</comment>
<protein>
    <submittedName>
        <fullName evidence="1">ABC transporter substrate-binding protein</fullName>
    </submittedName>
</protein>
<sequence length="85" mass="8728">SPDEVTGGLISGELDIAAVPVNLGAVLFNKTDGQILTAAVNTLGVLYVVENGNSVQSIADLAGRKILAAGQGSTPEYILNYILDK</sequence>
<accession>A0A8I0L7M4</accession>
<dbReference type="Gene3D" id="3.40.190.10">
    <property type="entry name" value="Periplasmic binding protein-like II"/>
    <property type="match status" value="1"/>
</dbReference>
<feature type="non-terminal residue" evidence="1">
    <location>
        <position position="1"/>
    </location>
</feature>